<keyword evidence="1" id="KW-0175">Coiled coil</keyword>
<keyword evidence="2" id="KW-1133">Transmembrane helix</keyword>
<feature type="transmembrane region" description="Helical" evidence="2">
    <location>
        <begin position="97"/>
        <end position="113"/>
    </location>
</feature>
<dbReference type="RefSeq" id="WP_359778024.1">
    <property type="nucleotide sequence ID" value="NZ_JBEYRR010000004.1"/>
</dbReference>
<protein>
    <recommendedName>
        <fullName evidence="5">DUF2335 domain-containing protein</fullName>
    </recommendedName>
</protein>
<accession>A0ABV3LTV6</accession>
<evidence type="ECO:0000313" key="4">
    <source>
        <dbReference type="Proteomes" id="UP001553843"/>
    </source>
</evidence>
<evidence type="ECO:0008006" key="5">
    <source>
        <dbReference type="Google" id="ProtNLM"/>
    </source>
</evidence>
<organism evidence="3 4">
    <name type="scientific">Streptomyces huasconensis</name>
    <dbReference type="NCBI Taxonomy" id="1854574"/>
    <lineage>
        <taxon>Bacteria</taxon>
        <taxon>Bacillati</taxon>
        <taxon>Actinomycetota</taxon>
        <taxon>Actinomycetes</taxon>
        <taxon>Kitasatosporales</taxon>
        <taxon>Streptomycetaceae</taxon>
        <taxon>Streptomyces</taxon>
    </lineage>
</organism>
<keyword evidence="2" id="KW-0472">Membrane</keyword>
<feature type="coiled-coil region" evidence="1">
    <location>
        <begin position="42"/>
        <end position="70"/>
    </location>
</feature>
<evidence type="ECO:0000313" key="3">
    <source>
        <dbReference type="EMBL" id="MEW2362896.1"/>
    </source>
</evidence>
<gene>
    <name evidence="3" type="ORF">AB0887_13195</name>
</gene>
<reference evidence="3 4" key="1">
    <citation type="submission" date="2024-06" db="EMBL/GenBank/DDBJ databases">
        <title>The Natural Products Discovery Center: Release of the First 8490 Sequenced Strains for Exploring Actinobacteria Biosynthetic Diversity.</title>
        <authorList>
            <person name="Kalkreuter E."/>
            <person name="Kautsar S.A."/>
            <person name="Yang D."/>
            <person name="Bader C.D."/>
            <person name="Teijaro C.N."/>
            <person name="Fluegel L."/>
            <person name="Davis C.M."/>
            <person name="Simpson J.R."/>
            <person name="Lauterbach L."/>
            <person name="Steele A.D."/>
            <person name="Gui C."/>
            <person name="Meng S."/>
            <person name="Li G."/>
            <person name="Viehrig K."/>
            <person name="Ye F."/>
            <person name="Su P."/>
            <person name="Kiefer A.F."/>
            <person name="Nichols A."/>
            <person name="Cepeda A.J."/>
            <person name="Yan W."/>
            <person name="Fan B."/>
            <person name="Jiang Y."/>
            <person name="Adhikari A."/>
            <person name="Zheng C.-J."/>
            <person name="Schuster L."/>
            <person name="Cowan T.M."/>
            <person name="Smanski M.J."/>
            <person name="Chevrette M.G."/>
            <person name="De Carvalho L.P.S."/>
            <person name="Shen B."/>
        </authorList>
    </citation>
    <scope>NUCLEOTIDE SEQUENCE [LARGE SCALE GENOMIC DNA]</scope>
    <source>
        <strain evidence="3 4">NPDC047833</strain>
    </source>
</reference>
<dbReference type="Proteomes" id="UP001553843">
    <property type="component" value="Unassembled WGS sequence"/>
</dbReference>
<name>A0ABV3LTV6_9ACTN</name>
<sequence>MHRGNDTYNEVTGGHIHGSSIQARDIYGDVNLAPSDWFQEQMAAALRQVRREEEERLQAQREHSERMKAQESCALLGLLFLGFVLAGLGVLVNASSLVMTGGLMTVAVLFLGWDPGKKRGG</sequence>
<evidence type="ECO:0000256" key="1">
    <source>
        <dbReference type="SAM" id="Coils"/>
    </source>
</evidence>
<comment type="caution">
    <text evidence="3">The sequence shown here is derived from an EMBL/GenBank/DDBJ whole genome shotgun (WGS) entry which is preliminary data.</text>
</comment>
<keyword evidence="2" id="KW-0812">Transmembrane</keyword>
<proteinExistence type="predicted"/>
<evidence type="ECO:0000256" key="2">
    <source>
        <dbReference type="SAM" id="Phobius"/>
    </source>
</evidence>
<dbReference type="EMBL" id="JBEYRS010000004">
    <property type="protein sequence ID" value="MEW2362896.1"/>
    <property type="molecule type" value="Genomic_DNA"/>
</dbReference>
<keyword evidence="4" id="KW-1185">Reference proteome</keyword>
<feature type="transmembrane region" description="Helical" evidence="2">
    <location>
        <begin position="73"/>
        <end position="91"/>
    </location>
</feature>